<reference evidence="2" key="1">
    <citation type="submission" date="2020-07" db="EMBL/GenBank/DDBJ databases">
        <title>Huge and variable diversity of episymbiotic CPR bacteria and DPANN archaea in groundwater ecosystems.</title>
        <authorList>
            <person name="He C.Y."/>
            <person name="Keren R."/>
            <person name="Whittaker M."/>
            <person name="Farag I.F."/>
            <person name="Doudna J."/>
            <person name="Cate J.H.D."/>
            <person name="Banfield J.F."/>
        </authorList>
    </citation>
    <scope>NUCLEOTIDE SEQUENCE</scope>
    <source>
        <strain evidence="2">NC_groundwater_580_Pr5_B-0.1um_64_19</strain>
    </source>
</reference>
<dbReference type="EMBL" id="JACPNR010000006">
    <property type="protein sequence ID" value="MBI2678193.1"/>
    <property type="molecule type" value="Genomic_DNA"/>
</dbReference>
<dbReference type="AlphaFoldDB" id="A0A932EPY4"/>
<name>A0A932EPY4_9BACT</name>
<sequence length="50" mass="5884">MANTKKLSREERKKAKRAARKKQPPKKARDYDRGSKKPKVKKMTRGTSKR</sequence>
<feature type="region of interest" description="Disordered" evidence="1">
    <location>
        <begin position="1"/>
        <end position="50"/>
    </location>
</feature>
<protein>
    <submittedName>
        <fullName evidence="2">Uncharacterized protein</fullName>
    </submittedName>
</protein>
<accession>A0A932EPY4</accession>
<organism evidence="2 3">
    <name type="scientific">Candidatus Korobacter versatilis</name>
    <dbReference type="NCBI Taxonomy" id="658062"/>
    <lineage>
        <taxon>Bacteria</taxon>
        <taxon>Pseudomonadati</taxon>
        <taxon>Acidobacteriota</taxon>
        <taxon>Terriglobia</taxon>
        <taxon>Terriglobales</taxon>
        <taxon>Candidatus Korobacteraceae</taxon>
        <taxon>Candidatus Korobacter</taxon>
    </lineage>
</organism>
<evidence type="ECO:0000313" key="3">
    <source>
        <dbReference type="Proteomes" id="UP000779809"/>
    </source>
</evidence>
<proteinExistence type="predicted"/>
<evidence type="ECO:0000256" key="1">
    <source>
        <dbReference type="SAM" id="MobiDB-lite"/>
    </source>
</evidence>
<feature type="compositionally biased region" description="Basic residues" evidence="1">
    <location>
        <begin position="14"/>
        <end position="26"/>
    </location>
</feature>
<comment type="caution">
    <text evidence="2">The sequence shown here is derived from an EMBL/GenBank/DDBJ whole genome shotgun (WGS) entry which is preliminary data.</text>
</comment>
<evidence type="ECO:0000313" key="2">
    <source>
        <dbReference type="EMBL" id="MBI2678193.1"/>
    </source>
</evidence>
<feature type="compositionally biased region" description="Basic residues" evidence="1">
    <location>
        <begin position="36"/>
        <end position="50"/>
    </location>
</feature>
<dbReference type="Proteomes" id="UP000779809">
    <property type="component" value="Unassembled WGS sequence"/>
</dbReference>
<gene>
    <name evidence="2" type="ORF">HYX28_05390</name>
</gene>